<accession>A0A1H9WFH2</accession>
<dbReference type="Proteomes" id="UP000198571">
    <property type="component" value="Unassembled WGS sequence"/>
</dbReference>
<dbReference type="AlphaFoldDB" id="A0A1H9WFH2"/>
<dbReference type="PANTHER" id="PTHR38440:SF1">
    <property type="entry name" value="UPF0398 PROTEIN SPR0331"/>
    <property type="match status" value="1"/>
</dbReference>
<dbReference type="EMBL" id="FOGT01000016">
    <property type="protein sequence ID" value="SES32447.1"/>
    <property type="molecule type" value="Genomic_DNA"/>
</dbReference>
<dbReference type="NCBIfam" id="NF010181">
    <property type="entry name" value="PRK13660.1"/>
    <property type="match status" value="1"/>
</dbReference>
<dbReference type="STRING" id="1601833.SAMN05518684_11686"/>
<dbReference type="RefSeq" id="WP_093054636.1">
    <property type="nucleotide sequence ID" value="NZ_FOGT01000016.1"/>
</dbReference>
<gene>
    <name evidence="1" type="ORF">SAMN05518684_11686</name>
</gene>
<keyword evidence="2" id="KW-1185">Reference proteome</keyword>
<dbReference type="PANTHER" id="PTHR38440">
    <property type="entry name" value="UPF0398 PROTEIN YPSA"/>
    <property type="match status" value="1"/>
</dbReference>
<evidence type="ECO:0000313" key="1">
    <source>
        <dbReference type="EMBL" id="SES32447.1"/>
    </source>
</evidence>
<dbReference type="SUPFAM" id="SSF102405">
    <property type="entry name" value="MCP/YpsA-like"/>
    <property type="match status" value="1"/>
</dbReference>
<reference evidence="2" key="1">
    <citation type="submission" date="2016-10" db="EMBL/GenBank/DDBJ databases">
        <authorList>
            <person name="Varghese N."/>
            <person name="Submissions S."/>
        </authorList>
    </citation>
    <scope>NUCLEOTIDE SEQUENCE [LARGE SCALE GENOMIC DNA]</scope>
    <source>
        <strain evidence="2">S9</strain>
    </source>
</reference>
<sequence>MYDVLAVTGYKPHEIGIFNEKHDQLPYLKKALAKKITSLKEEYDIKWVITSGQPGVELWAAEAVIDMKDMYPDLRLATLAPFHEQEERFPEAVKALYETVWQKSDYRDYITKRPYDSPAQLRLKNEFIVQKSHASLVLYDEATEGTPKFFLSSALKKQQQEDYPIIYLTPDDIEEMIREELDDRSWN</sequence>
<protein>
    <submittedName>
        <fullName evidence="1">Uncharacterized SPBc2 prophage-derived protein YoqJ</fullName>
    </submittedName>
</protein>
<evidence type="ECO:0000313" key="2">
    <source>
        <dbReference type="Proteomes" id="UP000198571"/>
    </source>
</evidence>
<dbReference type="PIRSF" id="PIRSF021290">
    <property type="entry name" value="DUF1273"/>
    <property type="match status" value="1"/>
</dbReference>
<organism evidence="1 2">
    <name type="scientific">Salipaludibacillus aurantiacus</name>
    <dbReference type="NCBI Taxonomy" id="1601833"/>
    <lineage>
        <taxon>Bacteria</taxon>
        <taxon>Bacillati</taxon>
        <taxon>Bacillota</taxon>
        <taxon>Bacilli</taxon>
        <taxon>Bacillales</taxon>
        <taxon>Bacillaceae</taxon>
    </lineage>
</organism>
<dbReference type="Gene3D" id="3.40.50.450">
    <property type="match status" value="1"/>
</dbReference>
<dbReference type="Pfam" id="PF06908">
    <property type="entry name" value="YpsA"/>
    <property type="match status" value="1"/>
</dbReference>
<proteinExistence type="predicted"/>
<name>A0A1H9WFH2_9BACI</name>
<dbReference type="InterPro" id="IPR010697">
    <property type="entry name" value="YspA"/>
</dbReference>
<dbReference type="OrthoDB" id="2301957at2"/>